<dbReference type="Proteomes" id="UP001341281">
    <property type="component" value="Chromosome 10"/>
</dbReference>
<evidence type="ECO:0000313" key="2">
    <source>
        <dbReference type="Proteomes" id="UP001341281"/>
    </source>
</evidence>
<evidence type="ECO:0000313" key="1">
    <source>
        <dbReference type="EMBL" id="WVZ99314.1"/>
    </source>
</evidence>
<accession>A0AAQ3UVG7</accession>
<protein>
    <submittedName>
        <fullName evidence="1">Uncharacterized protein</fullName>
    </submittedName>
</protein>
<keyword evidence="2" id="KW-1185">Reference proteome</keyword>
<organism evidence="1 2">
    <name type="scientific">Paspalum notatum var. saurae</name>
    <dbReference type="NCBI Taxonomy" id="547442"/>
    <lineage>
        <taxon>Eukaryota</taxon>
        <taxon>Viridiplantae</taxon>
        <taxon>Streptophyta</taxon>
        <taxon>Embryophyta</taxon>
        <taxon>Tracheophyta</taxon>
        <taxon>Spermatophyta</taxon>
        <taxon>Magnoliopsida</taxon>
        <taxon>Liliopsida</taxon>
        <taxon>Poales</taxon>
        <taxon>Poaceae</taxon>
        <taxon>PACMAD clade</taxon>
        <taxon>Panicoideae</taxon>
        <taxon>Andropogonodae</taxon>
        <taxon>Paspaleae</taxon>
        <taxon>Paspalinae</taxon>
        <taxon>Paspalum</taxon>
    </lineage>
</organism>
<sequence>MKGVPEPVFTRQTCAESSGTTTMASRVTMPFNDVHHAPEVDAGVDVEDGEPVEAVVAAVHELGADEVLEPGHEDRSLRAPSGKLRTLRYRLLSVGVTNSAEMLWFEPESVKAASGAYDSLVVSSMEFAVPGRPQSTLMKPATPHIRRFILKKRSEAYHCCRAELEVPRRWRGR</sequence>
<proteinExistence type="predicted"/>
<dbReference type="EMBL" id="CP144754">
    <property type="protein sequence ID" value="WVZ99314.1"/>
    <property type="molecule type" value="Genomic_DNA"/>
</dbReference>
<gene>
    <name evidence="1" type="ORF">U9M48_044635</name>
</gene>
<name>A0AAQ3UVG7_PASNO</name>
<dbReference type="AlphaFoldDB" id="A0AAQ3UVG7"/>
<reference evidence="1 2" key="1">
    <citation type="submission" date="2024-02" db="EMBL/GenBank/DDBJ databases">
        <title>High-quality chromosome-scale genome assembly of Pensacola bahiagrass (Paspalum notatum Flugge var. saurae).</title>
        <authorList>
            <person name="Vega J.M."/>
            <person name="Podio M."/>
            <person name="Orjuela J."/>
            <person name="Siena L.A."/>
            <person name="Pessino S.C."/>
            <person name="Combes M.C."/>
            <person name="Mariac C."/>
            <person name="Albertini E."/>
            <person name="Pupilli F."/>
            <person name="Ortiz J.P.A."/>
            <person name="Leblanc O."/>
        </authorList>
    </citation>
    <scope>NUCLEOTIDE SEQUENCE [LARGE SCALE GENOMIC DNA]</scope>
    <source>
        <strain evidence="1">R1</strain>
        <tissue evidence="1">Leaf</tissue>
    </source>
</reference>